<proteinExistence type="predicted"/>
<evidence type="ECO:0000256" key="1">
    <source>
        <dbReference type="SAM" id="SignalP"/>
    </source>
</evidence>
<evidence type="ECO:0000313" key="2">
    <source>
        <dbReference type="Ensembl" id="ENSCCRP00020023276.1"/>
    </source>
</evidence>
<dbReference type="PANTHER" id="PTHR14273:SF0">
    <property type="entry name" value="LYR MOTIF-CONTAINING PROTEIN 1"/>
    <property type="match status" value="1"/>
</dbReference>
<protein>
    <recommendedName>
        <fullName evidence="4">Secreted protein</fullName>
    </recommendedName>
</protein>
<accession>A0A8C2DH47</accession>
<reference evidence="2" key="1">
    <citation type="submission" date="2025-08" db="UniProtKB">
        <authorList>
            <consortium name="Ensembl"/>
        </authorList>
    </citation>
    <scope>IDENTIFICATION</scope>
</reference>
<dbReference type="AlphaFoldDB" id="A0A8C2DH47"/>
<dbReference type="GO" id="GO:0005739">
    <property type="term" value="C:mitochondrion"/>
    <property type="evidence" value="ECO:0007669"/>
    <property type="project" value="TreeGrafter"/>
</dbReference>
<feature type="signal peptide" evidence="1">
    <location>
        <begin position="1"/>
        <end position="24"/>
    </location>
</feature>
<evidence type="ECO:0000313" key="3">
    <source>
        <dbReference type="Proteomes" id="UP000694701"/>
    </source>
</evidence>
<sequence length="77" mass="8817">MSDSYLSTLLLCLVFTGGPDVSRSWKARILFRQNQQVCTDLRSPDECTEECEARREIGLHYSIPYPRPTAFVLQGHI</sequence>
<dbReference type="InterPro" id="IPR040330">
    <property type="entry name" value="LYRM1"/>
</dbReference>
<keyword evidence="1" id="KW-0732">Signal</keyword>
<dbReference type="Proteomes" id="UP000694701">
    <property type="component" value="Unplaced"/>
</dbReference>
<feature type="chain" id="PRO_5034918142" description="Secreted protein" evidence="1">
    <location>
        <begin position="25"/>
        <end position="77"/>
    </location>
</feature>
<evidence type="ECO:0008006" key="4">
    <source>
        <dbReference type="Google" id="ProtNLM"/>
    </source>
</evidence>
<organism evidence="2 3">
    <name type="scientific">Cyprinus carpio</name>
    <name type="common">Common carp</name>
    <dbReference type="NCBI Taxonomy" id="7962"/>
    <lineage>
        <taxon>Eukaryota</taxon>
        <taxon>Metazoa</taxon>
        <taxon>Chordata</taxon>
        <taxon>Craniata</taxon>
        <taxon>Vertebrata</taxon>
        <taxon>Euteleostomi</taxon>
        <taxon>Actinopterygii</taxon>
        <taxon>Neopterygii</taxon>
        <taxon>Teleostei</taxon>
        <taxon>Ostariophysi</taxon>
        <taxon>Cypriniformes</taxon>
        <taxon>Cyprinidae</taxon>
        <taxon>Cyprininae</taxon>
        <taxon>Cyprinus</taxon>
    </lineage>
</organism>
<dbReference type="PANTHER" id="PTHR14273">
    <property type="entry name" value="LYR MOTIF-CONTAINING PROTEIN 1"/>
    <property type="match status" value="1"/>
</dbReference>
<dbReference type="Ensembl" id="ENSCCRT00020025538.1">
    <property type="protein sequence ID" value="ENSCCRP00020023276.1"/>
    <property type="gene ID" value="ENSCCRG00020010813.1"/>
</dbReference>
<name>A0A8C2DH47_CYPCA</name>